<sequence length="1202" mass="134199">MSLSSYHLHWSDALIKRVEVRLRQVHASLEEFYRRKNYFTVAHSTTTAENDEARHQQEEGHINSVGSFLLRTCVHSSPFYETQVEHGVGADVALKIPEEVCSQKDIHDGLYLERRQAFLLKLEKFLKKYNEQMMRETAQALAAREDDDDGDDADKPELQSTVQWDVRRVPAGGGFVNTEKEILRICFLKSRHGATRREVFHVDVHLQPISLTGRIASAASIRKHPLYSYLVQEDALMTVHLRKLHELYSKNQLFLRATVFLKCWAYHVGLMSRTSGHPEGLSGFHISALLLRLVEEGLISPSMSEENVVRAVWVQLSRGLTQKESYSNGQNMSIPAAEERGEVAVLRLAGETMNLFFRSSAAFFQNIVKKAADEALQLPHFSEVFVTVPFQPLQLRLDICFTVEGLRAHFAEVDSTPITKITSAAWSTSAQRVQAIKELAEEALGTRSSYATVWRRSHDAVYIAVQLTTEVEGRNRLTRGPAVEDTEAVERFNAFWGKDVTSTRQFPDGGIYRCVLWTFDEDVGAHTTIALSAATVMRRVLAFALQKHLSPTAQVSLLLGGLEGALAERVGAEWRDAASMMQKSLMEACRSIETMIVEVPRAALPCKITSLDIIAPSERHTATFPIRPHLALTYTTDDLTQPTFAGLTTELVIEPVHGILTIDDKNKIPDTPEAIAAIKGAICAQLSKVLQEYYGDDRKHCKARSKKSVKKEENTPHQQTQCEAQTFRIRTSCTSHSVDIIYKGYLFRLYIAHYREVSLLRALQRESEAAMIERKLFWSVQHAKFLRTVAFGHHSYAVAARLSKRWLSAMLLLEFVLPEAVELLVANAYLGSSPPKTSVSGFVRFLQLLATHDWSSPLVLPYSVDSKLQADTAELVRTMGEQQGMFIASPYAPMESPFTAHTPRPMIMHRVVQLAKSALAVLLAQLDGRETLRSLEGLVFTTDPTAFDFHMAFHRHLLLQPDRLLVPPSAVTHAPLAAGTSVANGAALSPILGPASVGEATASASVVPLPPRILQLDELEEDRSRVYLTELVEREPAAHVVRNVRMVTRDRCMIFYDCLAPHGIYVIAITPSPMREVCMQLHNDIIRVSHGALLPSSSLSAVGAAERWKAKVEGKPSPTAAVKSTKRKAAAEVISRNSSRNEVEEARSTKRRRTDVEEETAGIMRRPERLQEQSSQGTTSHATKAKKNDRTAGTVSRKKKVK</sequence>
<keyword evidence="1" id="KW-0539">Nucleus</keyword>
<dbReference type="InterPro" id="IPR035369">
    <property type="entry name" value="Nrap_D4"/>
</dbReference>
<dbReference type="Gene3D" id="1.10.1410.10">
    <property type="match status" value="1"/>
</dbReference>
<dbReference type="Pfam" id="PF17404">
    <property type="entry name" value="Nrap_D3"/>
    <property type="match status" value="1"/>
</dbReference>
<dbReference type="InterPro" id="IPR035370">
    <property type="entry name" value="Nrap_D5"/>
</dbReference>
<proteinExistence type="inferred from homology"/>
<keyword evidence="7" id="KW-1185">Reference proteome</keyword>
<comment type="similarity">
    <text evidence="1">Belongs to the NRAP family.</text>
</comment>
<dbReference type="GO" id="GO:0006364">
    <property type="term" value="P:rRNA processing"/>
    <property type="evidence" value="ECO:0007669"/>
    <property type="project" value="TreeGrafter"/>
</dbReference>
<dbReference type="Proteomes" id="UP000031737">
    <property type="component" value="Unassembled WGS sequence"/>
</dbReference>
<dbReference type="OrthoDB" id="10251401at2759"/>
<evidence type="ECO:0008006" key="8">
    <source>
        <dbReference type="Google" id="ProtNLM"/>
    </source>
</evidence>
<comment type="caution">
    <text evidence="6">The sequence shown here is derived from an EMBL/GenBank/DDBJ whole genome shotgun (WGS) entry which is preliminary data.</text>
</comment>
<accession>A0A061IVU0</accession>
<dbReference type="InterPro" id="IPR005554">
    <property type="entry name" value="NOL6/Upt22"/>
</dbReference>
<dbReference type="GO" id="GO:0003723">
    <property type="term" value="F:RNA binding"/>
    <property type="evidence" value="ECO:0007669"/>
    <property type="project" value="UniProtKB-KW"/>
</dbReference>
<dbReference type="GO" id="GO:0034456">
    <property type="term" value="C:UTP-C complex"/>
    <property type="evidence" value="ECO:0007669"/>
    <property type="project" value="TreeGrafter"/>
</dbReference>
<feature type="compositionally biased region" description="Basic and acidic residues" evidence="2">
    <location>
        <begin position="1139"/>
        <end position="1148"/>
    </location>
</feature>
<name>A0A061IVU0_TRYRA</name>
<dbReference type="Pfam" id="PF17406">
    <property type="entry name" value="Nrap_D5"/>
    <property type="match status" value="1"/>
</dbReference>
<feature type="domain" description="Nrap protein" evidence="3">
    <location>
        <begin position="396"/>
        <end position="549"/>
    </location>
</feature>
<evidence type="ECO:0000256" key="1">
    <source>
        <dbReference type="RuleBase" id="RU364032"/>
    </source>
</evidence>
<dbReference type="GO" id="GO:0006409">
    <property type="term" value="P:tRNA export from nucleus"/>
    <property type="evidence" value="ECO:0007669"/>
    <property type="project" value="TreeGrafter"/>
</dbReference>
<dbReference type="PANTHER" id="PTHR17972">
    <property type="entry name" value="NUCLEOLAR RNA-ASSOCIATED PROTEIN"/>
    <property type="match status" value="1"/>
</dbReference>
<comment type="subcellular location">
    <subcellularLocation>
        <location evidence="1">Nucleus</location>
        <location evidence="1">Nucleolus</location>
    </subcellularLocation>
</comment>
<gene>
    <name evidence="6" type="ORF">TRSC58_06129</name>
</gene>
<evidence type="ECO:0000259" key="3">
    <source>
        <dbReference type="Pfam" id="PF17404"/>
    </source>
</evidence>
<feature type="domain" description="Nrap protein" evidence="5">
    <location>
        <begin position="793"/>
        <end position="927"/>
    </location>
</feature>
<evidence type="ECO:0000259" key="4">
    <source>
        <dbReference type="Pfam" id="PF17405"/>
    </source>
</evidence>
<feature type="region of interest" description="Disordered" evidence="2">
    <location>
        <begin position="1115"/>
        <end position="1202"/>
    </location>
</feature>
<dbReference type="Pfam" id="PF17405">
    <property type="entry name" value="Nrap_D4"/>
    <property type="match status" value="1"/>
</dbReference>
<dbReference type="GO" id="GO:0032545">
    <property type="term" value="C:CURI complex"/>
    <property type="evidence" value="ECO:0007669"/>
    <property type="project" value="TreeGrafter"/>
</dbReference>
<dbReference type="InterPro" id="IPR035368">
    <property type="entry name" value="Nrap_D3"/>
</dbReference>
<protein>
    <recommendedName>
        <fullName evidence="8">Nrap protein domain-containing protein</fullName>
    </recommendedName>
</protein>
<dbReference type="GO" id="GO:0032040">
    <property type="term" value="C:small-subunit processome"/>
    <property type="evidence" value="ECO:0007669"/>
    <property type="project" value="TreeGrafter"/>
</dbReference>
<feature type="compositionally biased region" description="Polar residues" evidence="2">
    <location>
        <begin position="1172"/>
        <end position="1182"/>
    </location>
</feature>
<reference evidence="6 7" key="1">
    <citation type="submission" date="2013-07" db="EMBL/GenBank/DDBJ databases">
        <authorList>
            <person name="Stoco P.H."/>
            <person name="Wagner G."/>
            <person name="Gerber A."/>
            <person name="Zaha A."/>
            <person name="Thompson C."/>
            <person name="Bartholomeu D.C."/>
            <person name="Luckemeyer D.D."/>
            <person name="Bahia D."/>
            <person name="Loreto E."/>
            <person name="Prestes E.B."/>
            <person name="Lima F.M."/>
            <person name="Rodrigues-Luiz G."/>
            <person name="Vallejo G.A."/>
            <person name="Filho J.F."/>
            <person name="Monteiro K.M."/>
            <person name="Tyler K.M."/>
            <person name="de Almeida L.G."/>
            <person name="Ortiz M.F."/>
            <person name="Siervo M.A."/>
            <person name="de Moraes M.H."/>
            <person name="Cunha O.L."/>
            <person name="Mendonca-Neto R."/>
            <person name="Silva R."/>
            <person name="Teixeira S.M."/>
            <person name="Murta S.M."/>
            <person name="Sincero T.C."/>
            <person name="Mendes T.A."/>
            <person name="Urmenyi T.P."/>
            <person name="Silva V.G."/>
            <person name="da Rocha W.D."/>
            <person name="Andersson B."/>
            <person name="Romanha A.J."/>
            <person name="Steindel M."/>
            <person name="de Vasconcelos A.T."/>
            <person name="Grisard E.C."/>
        </authorList>
    </citation>
    <scope>NUCLEOTIDE SEQUENCE [LARGE SCALE GENOMIC DNA]</scope>
    <source>
        <strain evidence="6 7">SC58</strain>
    </source>
</reference>
<evidence type="ECO:0000313" key="7">
    <source>
        <dbReference type="Proteomes" id="UP000031737"/>
    </source>
</evidence>
<dbReference type="EMBL" id="AUPL01006129">
    <property type="protein sequence ID" value="ESL06200.1"/>
    <property type="molecule type" value="Genomic_DNA"/>
</dbReference>
<dbReference type="PANTHER" id="PTHR17972:SF0">
    <property type="entry name" value="NUCLEOLAR PROTEIN 6"/>
    <property type="match status" value="1"/>
</dbReference>
<dbReference type="AlphaFoldDB" id="A0A061IVU0"/>
<dbReference type="VEuPathDB" id="TriTrypDB:TRSC58_06129"/>
<evidence type="ECO:0000313" key="6">
    <source>
        <dbReference type="EMBL" id="ESL06200.1"/>
    </source>
</evidence>
<feature type="domain" description="Nrap protein" evidence="4">
    <location>
        <begin position="581"/>
        <end position="787"/>
    </location>
</feature>
<evidence type="ECO:0000256" key="2">
    <source>
        <dbReference type="SAM" id="MobiDB-lite"/>
    </source>
</evidence>
<evidence type="ECO:0000259" key="5">
    <source>
        <dbReference type="Pfam" id="PF17406"/>
    </source>
</evidence>
<keyword evidence="1" id="KW-0694">RNA-binding</keyword>
<organism evidence="6 7">
    <name type="scientific">Trypanosoma rangeli SC58</name>
    <dbReference type="NCBI Taxonomy" id="429131"/>
    <lineage>
        <taxon>Eukaryota</taxon>
        <taxon>Discoba</taxon>
        <taxon>Euglenozoa</taxon>
        <taxon>Kinetoplastea</taxon>
        <taxon>Metakinetoplastina</taxon>
        <taxon>Trypanosomatida</taxon>
        <taxon>Trypanosomatidae</taxon>
        <taxon>Trypanosoma</taxon>
        <taxon>Herpetosoma</taxon>
    </lineage>
</organism>